<evidence type="ECO:0000256" key="6">
    <source>
        <dbReference type="ARBA" id="ARBA00022670"/>
    </source>
</evidence>
<evidence type="ECO:0000256" key="5">
    <source>
        <dbReference type="ARBA" id="ARBA00022475"/>
    </source>
</evidence>
<evidence type="ECO:0000256" key="17">
    <source>
        <dbReference type="ARBA" id="ARBA00025747"/>
    </source>
</evidence>
<feature type="domain" description="XLF-like N-terminal" evidence="21">
    <location>
        <begin position="15"/>
        <end position="129"/>
    </location>
</feature>
<dbReference type="InterPro" id="IPR038051">
    <property type="entry name" value="XRCC4-like_N_sf"/>
</dbReference>
<evidence type="ECO:0000256" key="15">
    <source>
        <dbReference type="ARBA" id="ARBA00023204"/>
    </source>
</evidence>
<dbReference type="Gene3D" id="3.30.1380.10">
    <property type="match status" value="1"/>
</dbReference>
<dbReference type="PANTHER" id="PTHR32235">
    <property type="entry name" value="NON-HOMOLOGOUS END-JOINING FACTOR 1"/>
    <property type="match status" value="1"/>
</dbReference>
<evidence type="ECO:0000256" key="19">
    <source>
        <dbReference type="SAM" id="MobiDB-lite"/>
    </source>
</evidence>
<dbReference type="GO" id="GO:0008233">
    <property type="term" value="F:peptidase activity"/>
    <property type="evidence" value="ECO:0007669"/>
    <property type="project" value="UniProtKB-KW"/>
</dbReference>
<feature type="compositionally biased region" description="Basic and acidic residues" evidence="19">
    <location>
        <begin position="285"/>
        <end position="294"/>
    </location>
</feature>
<accession>A0A8B9JER9</accession>
<keyword evidence="12" id="KW-0106">Calcium</keyword>
<dbReference type="Proteomes" id="UP000694621">
    <property type="component" value="Unplaced"/>
</dbReference>
<evidence type="ECO:0000256" key="4">
    <source>
        <dbReference type="ARBA" id="ARBA00022473"/>
    </source>
</evidence>
<dbReference type="Pfam" id="PF01085">
    <property type="entry name" value="HH_signal"/>
    <property type="match status" value="1"/>
</dbReference>
<dbReference type="Gene3D" id="2.170.210.10">
    <property type="entry name" value="DNA double-strand break repair and VJ recombination XRCC4, N-terminal"/>
    <property type="match status" value="1"/>
</dbReference>
<feature type="region of interest" description="Disordered" evidence="19">
    <location>
        <begin position="233"/>
        <end position="294"/>
    </location>
</feature>
<dbReference type="InterPro" id="IPR053829">
    <property type="entry name" value="XLF-like_CC"/>
</dbReference>
<evidence type="ECO:0000256" key="7">
    <source>
        <dbReference type="ARBA" id="ARBA00022723"/>
    </source>
</evidence>
<reference evidence="23" key="1">
    <citation type="submission" date="2025-08" db="UniProtKB">
        <authorList>
            <consortium name="Ensembl"/>
        </authorList>
    </citation>
    <scope>IDENTIFICATION</scope>
</reference>
<dbReference type="GO" id="GO:0005886">
    <property type="term" value="C:plasma membrane"/>
    <property type="evidence" value="ECO:0007669"/>
    <property type="project" value="UniProtKB-SubCell"/>
</dbReference>
<evidence type="ECO:0000256" key="12">
    <source>
        <dbReference type="ARBA" id="ARBA00022837"/>
    </source>
</evidence>
<feature type="compositionally biased region" description="Polar residues" evidence="19">
    <location>
        <begin position="271"/>
        <end position="284"/>
    </location>
</feature>
<keyword evidence="10" id="KW-0068">Autocatalytic cleavage</keyword>
<dbReference type="GO" id="GO:0046872">
    <property type="term" value="F:metal ion binding"/>
    <property type="evidence" value="ECO:0007669"/>
    <property type="project" value="UniProtKB-KW"/>
</dbReference>
<dbReference type="GO" id="GO:0045027">
    <property type="term" value="F:DNA end binding"/>
    <property type="evidence" value="ECO:0007669"/>
    <property type="project" value="TreeGrafter"/>
</dbReference>
<dbReference type="SUPFAM" id="SSF55166">
    <property type="entry name" value="Hedgehog/DD-peptidase"/>
    <property type="match status" value="1"/>
</dbReference>
<dbReference type="InterPro" id="IPR001657">
    <property type="entry name" value="Hedgehog"/>
</dbReference>
<evidence type="ECO:0000256" key="14">
    <source>
        <dbReference type="ARBA" id="ARBA00023136"/>
    </source>
</evidence>
<evidence type="ECO:0000313" key="23">
    <source>
        <dbReference type="Ensembl" id="ENSAMXP00005020398.1"/>
    </source>
</evidence>
<dbReference type="CDD" id="cd22285">
    <property type="entry name" value="HD_XLF_N"/>
    <property type="match status" value="1"/>
</dbReference>
<evidence type="ECO:0000256" key="1">
    <source>
        <dbReference type="ARBA" id="ARBA00004123"/>
    </source>
</evidence>
<dbReference type="FunFam" id="2.170.210.10:FF:000001">
    <property type="entry name" value="Non-homologous end-joining factor 1"/>
    <property type="match status" value="1"/>
</dbReference>
<comment type="similarity">
    <text evidence="17">Belongs to the XRCC4-XLF family. XLF subfamily.</text>
</comment>
<evidence type="ECO:0000256" key="8">
    <source>
        <dbReference type="ARBA" id="ARBA00022763"/>
    </source>
</evidence>
<keyword evidence="8" id="KW-0227">DNA damage</keyword>
<organism evidence="23 24">
    <name type="scientific">Astyanax mexicanus</name>
    <name type="common">Blind cave fish</name>
    <name type="synonym">Astyanax fasciatus mexicanus</name>
    <dbReference type="NCBI Taxonomy" id="7994"/>
    <lineage>
        <taxon>Eukaryota</taxon>
        <taxon>Metazoa</taxon>
        <taxon>Chordata</taxon>
        <taxon>Craniata</taxon>
        <taxon>Vertebrata</taxon>
        <taxon>Euteleostomi</taxon>
        <taxon>Actinopterygii</taxon>
        <taxon>Neopterygii</taxon>
        <taxon>Teleostei</taxon>
        <taxon>Ostariophysi</taxon>
        <taxon>Characiformes</taxon>
        <taxon>Characoidei</taxon>
        <taxon>Acestrorhamphidae</taxon>
        <taxon>Acestrorhamphinae</taxon>
        <taxon>Astyanax</taxon>
    </lineage>
</organism>
<evidence type="ECO:0000256" key="9">
    <source>
        <dbReference type="ARBA" id="ARBA00022801"/>
    </source>
</evidence>
<dbReference type="InterPro" id="IPR000320">
    <property type="entry name" value="Hedgehog_signalling_dom"/>
</dbReference>
<evidence type="ECO:0000256" key="18">
    <source>
        <dbReference type="ARBA" id="ARBA00044529"/>
    </source>
</evidence>
<dbReference type="InterPro" id="IPR009045">
    <property type="entry name" value="Zn_M74/Hedgehog-like"/>
</dbReference>
<keyword evidence="6" id="KW-0645">Protease</keyword>
<evidence type="ECO:0000256" key="11">
    <source>
        <dbReference type="ARBA" id="ARBA00022833"/>
    </source>
</evidence>
<keyword evidence="14" id="KW-0472">Membrane</keyword>
<keyword evidence="7" id="KW-0479">Metal-binding</keyword>
<dbReference type="Pfam" id="PF09302">
    <property type="entry name" value="XLF"/>
    <property type="match status" value="1"/>
</dbReference>
<dbReference type="GO" id="GO:0007267">
    <property type="term" value="P:cell-cell signaling"/>
    <property type="evidence" value="ECO:0007669"/>
    <property type="project" value="InterPro"/>
</dbReference>
<keyword evidence="16" id="KW-0539">Nucleus</keyword>
<keyword evidence="13" id="KW-0238">DNA-binding</keyword>
<dbReference type="FunFam" id="1.10.287.450:FF:000003">
    <property type="entry name" value="Non-homologous end-joining factor 1"/>
    <property type="match status" value="1"/>
</dbReference>
<dbReference type="InterPro" id="IPR052287">
    <property type="entry name" value="NHEJ_factor"/>
</dbReference>
<evidence type="ECO:0000256" key="13">
    <source>
        <dbReference type="ARBA" id="ARBA00023125"/>
    </source>
</evidence>
<dbReference type="GO" id="GO:0006303">
    <property type="term" value="P:double-strand break repair via nonhomologous end joining"/>
    <property type="evidence" value="ECO:0007669"/>
    <property type="project" value="UniProtKB-ARBA"/>
</dbReference>
<dbReference type="AlphaFoldDB" id="A0A8B9JER9"/>
<dbReference type="GO" id="GO:0006508">
    <property type="term" value="P:proteolysis"/>
    <property type="evidence" value="ECO:0007669"/>
    <property type="project" value="UniProtKB-KW"/>
</dbReference>
<dbReference type="Ensembl" id="ENSAMXT00005022549.1">
    <property type="protein sequence ID" value="ENSAMXP00005020398.1"/>
    <property type="gene ID" value="ENSAMXG00005010576.1"/>
</dbReference>
<feature type="domain" description="XLF-like coiled-coil region" evidence="22">
    <location>
        <begin position="132"/>
        <end position="180"/>
    </location>
</feature>
<protein>
    <recommendedName>
        <fullName evidence="18">Non-homologous end-joining factor 1</fullName>
    </recommendedName>
</protein>
<evidence type="ECO:0000313" key="24">
    <source>
        <dbReference type="Proteomes" id="UP000694621"/>
    </source>
</evidence>
<keyword evidence="4" id="KW-0217">Developmental protein</keyword>
<dbReference type="FunFam" id="3.30.1380.10:FF:000005">
    <property type="entry name" value="Sonic hedgehog signaling molecule"/>
    <property type="match status" value="1"/>
</dbReference>
<dbReference type="GO" id="GO:0032807">
    <property type="term" value="C:DNA ligase IV complex"/>
    <property type="evidence" value="ECO:0007669"/>
    <property type="project" value="TreeGrafter"/>
</dbReference>
<evidence type="ECO:0000259" key="22">
    <source>
        <dbReference type="Pfam" id="PF21928"/>
    </source>
</evidence>
<evidence type="ECO:0000256" key="16">
    <source>
        <dbReference type="ARBA" id="ARBA00023242"/>
    </source>
</evidence>
<evidence type="ECO:0000259" key="21">
    <source>
        <dbReference type="Pfam" id="PF09302"/>
    </source>
</evidence>
<dbReference type="PANTHER" id="PTHR32235:SF1">
    <property type="entry name" value="NON-HOMOLOGOUS END-JOINING FACTOR 1"/>
    <property type="match status" value="1"/>
</dbReference>
<feature type="domain" description="Hedgehog N-terminal signalling" evidence="20">
    <location>
        <begin position="291"/>
        <end position="377"/>
    </location>
</feature>
<keyword evidence="15" id="KW-0234">DNA repair</keyword>
<keyword evidence="11" id="KW-0862">Zinc</keyword>
<evidence type="ECO:0000256" key="2">
    <source>
        <dbReference type="ARBA" id="ARBA00004236"/>
    </source>
</evidence>
<sequence length="390" mass="44046">MESMNHPELAVSALPWVPVTVGDMKLLAKAFFGDTEYRLLLSDLSNMWEEEMSKDSIQSRAQDLNKRLKAPVEAFFAHLRSVAAPCLSGQSHDQSTTAHFHLEHYGSHLTLKLKSELAGVPFYWEFRCTPAPVAVVSRQMMRPLLAVTRVLQKQVEELSALLVRKDAEIQDYKENGAVLSRGRLQTEPFDEETYRENFITQTLPQMGALQDCLEFDSELQELYVAVNSVRSNQKRKRSVSPSADNFSFVPEQISPNHDQGSAPAGLRPPVSSGSKQKNDQQSLEKTQEADSEQRCKDKLNSLAISVMNLWPGVRLRVTEGWDEDGHHSEESLHYEGRAVDITTSDRDRNKYAMLARLAVEAGFDWVYYESKGHIHCSVKSDRYASSLPLT</sequence>
<dbReference type="Gene3D" id="1.10.287.450">
    <property type="entry name" value="Helix hairpin bin"/>
    <property type="match status" value="1"/>
</dbReference>
<dbReference type="InterPro" id="IPR015381">
    <property type="entry name" value="XLF-like_N"/>
</dbReference>
<proteinExistence type="inferred from homology"/>
<evidence type="ECO:0000259" key="20">
    <source>
        <dbReference type="Pfam" id="PF01085"/>
    </source>
</evidence>
<keyword evidence="5" id="KW-1003">Cell membrane</keyword>
<name>A0A8B9JER9_ASTMX</name>
<comment type="subcellular location">
    <subcellularLocation>
        <location evidence="2">Cell membrane</location>
    </subcellularLocation>
    <subcellularLocation>
        <location evidence="1">Nucleus</location>
    </subcellularLocation>
</comment>
<evidence type="ECO:0000256" key="3">
    <source>
        <dbReference type="ARBA" id="ARBA00010649"/>
    </source>
</evidence>
<dbReference type="Pfam" id="PF21928">
    <property type="entry name" value="XLF_CC"/>
    <property type="match status" value="1"/>
</dbReference>
<comment type="similarity">
    <text evidence="3">Belongs to the hedgehog family.</text>
</comment>
<keyword evidence="9" id="KW-0378">Hydrolase</keyword>
<evidence type="ECO:0000256" key="10">
    <source>
        <dbReference type="ARBA" id="ARBA00022813"/>
    </source>
</evidence>
<dbReference type="PRINTS" id="PR00632">
    <property type="entry name" value="SONICHHOG"/>
</dbReference>